<accession>A0ABZ2LJH3</accession>
<proteinExistence type="predicted"/>
<evidence type="ECO:0000256" key="1">
    <source>
        <dbReference type="SAM" id="MobiDB-lite"/>
    </source>
</evidence>
<dbReference type="NCBIfam" id="NF033546">
    <property type="entry name" value="transpos_IS21"/>
    <property type="match status" value="1"/>
</dbReference>
<sequence>MTDTYRYQFGAAPCQRGYGGAQDHFRKMMMRFRPRAPAEAYLRLRTLPGEEGQVDWAHFGKVQVGAATRPLFCFVMVLSWSRQIFLRFFFSAHMASFVRGHVEAFNFYGGNPRKLLYDNLKSAVLERAGDTIRFHPRLLEMAAHYRFLPQPVAPARGNEKGRVERAIRYVRENFFAARKYKDIEDLNLQARDWMLGIAADRRCPGDRTRTVREAFAEEKASLIPVAENPFPADELISVEVGKTPYVRFDLNDYSVPHTHVRRPRIPSASSTATTSWQPTLALTIGARRSSAPITSTPSWPRSRRPRRGASSIICITPFLTRAPC</sequence>
<dbReference type="RefSeq" id="WP_394838641.1">
    <property type="nucleotide sequence ID" value="NZ_CP089929.1"/>
</dbReference>
<feature type="domain" description="Integrase catalytic" evidence="2">
    <location>
        <begin position="44"/>
        <end position="219"/>
    </location>
</feature>
<dbReference type="InterPro" id="IPR054353">
    <property type="entry name" value="IstA-like_C"/>
</dbReference>
<organism evidence="3 4">
    <name type="scientific">Pendulispora rubella</name>
    <dbReference type="NCBI Taxonomy" id="2741070"/>
    <lineage>
        <taxon>Bacteria</taxon>
        <taxon>Pseudomonadati</taxon>
        <taxon>Myxococcota</taxon>
        <taxon>Myxococcia</taxon>
        <taxon>Myxococcales</taxon>
        <taxon>Sorangiineae</taxon>
        <taxon>Pendulisporaceae</taxon>
        <taxon>Pendulispora</taxon>
    </lineage>
</organism>
<dbReference type="Proteomes" id="UP001374803">
    <property type="component" value="Chromosome"/>
</dbReference>
<name>A0ABZ2LJH3_9BACT</name>
<dbReference type="SUPFAM" id="SSF53098">
    <property type="entry name" value="Ribonuclease H-like"/>
    <property type="match status" value="1"/>
</dbReference>
<dbReference type="EMBL" id="CP089983">
    <property type="protein sequence ID" value="WXB08967.1"/>
    <property type="molecule type" value="Genomic_DNA"/>
</dbReference>
<evidence type="ECO:0000313" key="3">
    <source>
        <dbReference type="EMBL" id="WXB08967.1"/>
    </source>
</evidence>
<evidence type="ECO:0000259" key="2">
    <source>
        <dbReference type="PROSITE" id="PS50994"/>
    </source>
</evidence>
<dbReference type="InterPro" id="IPR012337">
    <property type="entry name" value="RNaseH-like_sf"/>
</dbReference>
<dbReference type="Pfam" id="PF22483">
    <property type="entry name" value="Mu-transpos_C_2"/>
    <property type="match status" value="1"/>
</dbReference>
<dbReference type="PANTHER" id="PTHR35004">
    <property type="entry name" value="TRANSPOSASE RV3428C-RELATED"/>
    <property type="match status" value="1"/>
</dbReference>
<keyword evidence="4" id="KW-1185">Reference proteome</keyword>
<feature type="region of interest" description="Disordered" evidence="1">
    <location>
        <begin position="288"/>
        <end position="307"/>
    </location>
</feature>
<evidence type="ECO:0000313" key="4">
    <source>
        <dbReference type="Proteomes" id="UP001374803"/>
    </source>
</evidence>
<reference evidence="3" key="1">
    <citation type="submission" date="2021-12" db="EMBL/GenBank/DDBJ databases">
        <title>Discovery of the Pendulisporaceae a myxobacterial family with distinct sporulation behavior and unique specialized metabolism.</title>
        <authorList>
            <person name="Garcia R."/>
            <person name="Popoff A."/>
            <person name="Bader C.D."/>
            <person name="Loehr J."/>
            <person name="Walesch S."/>
            <person name="Walt C."/>
            <person name="Boldt J."/>
            <person name="Bunk B."/>
            <person name="Haeckl F.J.F.P.J."/>
            <person name="Gunesch A.P."/>
            <person name="Birkelbach J."/>
            <person name="Nuebel U."/>
            <person name="Pietschmann T."/>
            <person name="Bach T."/>
            <person name="Mueller R."/>
        </authorList>
    </citation>
    <scope>NUCLEOTIDE SEQUENCE</scope>
    <source>
        <strain evidence="3">MSr11367</strain>
    </source>
</reference>
<dbReference type="PROSITE" id="PS50994">
    <property type="entry name" value="INTEGRASE"/>
    <property type="match status" value="1"/>
</dbReference>
<dbReference type="PANTHER" id="PTHR35004:SF7">
    <property type="entry name" value="INTEGRASE PROTEIN"/>
    <property type="match status" value="1"/>
</dbReference>
<gene>
    <name evidence="3" type="primary">istA</name>
    <name evidence="3" type="ORF">LVJ94_17240</name>
</gene>
<protein>
    <submittedName>
        <fullName evidence="3">IS21 family transposase</fullName>
    </submittedName>
</protein>
<dbReference type="InterPro" id="IPR001584">
    <property type="entry name" value="Integrase_cat-core"/>
</dbReference>